<accession>I4B922</accession>
<gene>
    <name evidence="6" type="ordered locus">Turpa_3140</name>
</gene>
<keyword evidence="2" id="KW-0805">Transcription regulation</keyword>
<dbReference type="EMBL" id="CP002959">
    <property type="protein sequence ID" value="AFM13779.1"/>
    <property type="molecule type" value="Genomic_DNA"/>
</dbReference>
<evidence type="ECO:0000313" key="7">
    <source>
        <dbReference type="Proteomes" id="UP000006048"/>
    </source>
</evidence>
<dbReference type="InterPro" id="IPR036390">
    <property type="entry name" value="WH_DNA-bd_sf"/>
</dbReference>
<organism evidence="6 7">
    <name type="scientific">Turneriella parva (strain ATCC BAA-1111 / DSM 21527 / NCTC 11395 / H)</name>
    <name type="common">Leptospira parva</name>
    <dbReference type="NCBI Taxonomy" id="869212"/>
    <lineage>
        <taxon>Bacteria</taxon>
        <taxon>Pseudomonadati</taxon>
        <taxon>Spirochaetota</taxon>
        <taxon>Spirochaetia</taxon>
        <taxon>Leptospirales</taxon>
        <taxon>Leptospiraceae</taxon>
        <taxon>Turneriella</taxon>
    </lineage>
</organism>
<protein>
    <submittedName>
        <fullName evidence="6">Transcriptional regulator, LysR family</fullName>
    </submittedName>
</protein>
<keyword evidence="3" id="KW-0238">DNA-binding</keyword>
<dbReference type="PANTHER" id="PTHR30126:SF97">
    <property type="entry name" value="HTH-TYPE TRANSCRIPTIONAL REGULATOR ABGR"/>
    <property type="match status" value="1"/>
</dbReference>
<dbReference type="CDD" id="cd05466">
    <property type="entry name" value="PBP2_LTTR_substrate"/>
    <property type="match status" value="1"/>
</dbReference>
<name>I4B922_TURPD</name>
<comment type="similarity">
    <text evidence="1">Belongs to the LysR transcriptional regulatory family.</text>
</comment>
<dbReference type="AlphaFoldDB" id="I4B922"/>
<dbReference type="GO" id="GO:0000976">
    <property type="term" value="F:transcription cis-regulatory region binding"/>
    <property type="evidence" value="ECO:0007669"/>
    <property type="project" value="TreeGrafter"/>
</dbReference>
<keyword evidence="7" id="KW-1185">Reference proteome</keyword>
<dbReference type="PANTHER" id="PTHR30126">
    <property type="entry name" value="HTH-TYPE TRANSCRIPTIONAL REGULATOR"/>
    <property type="match status" value="1"/>
</dbReference>
<evidence type="ECO:0000313" key="6">
    <source>
        <dbReference type="EMBL" id="AFM13779.1"/>
    </source>
</evidence>
<dbReference type="Pfam" id="PF00126">
    <property type="entry name" value="HTH_1"/>
    <property type="match status" value="1"/>
</dbReference>
<feature type="domain" description="HTH lysR-type" evidence="5">
    <location>
        <begin position="1"/>
        <end position="58"/>
    </location>
</feature>
<keyword evidence="4" id="KW-0804">Transcription</keyword>
<dbReference type="Pfam" id="PF03466">
    <property type="entry name" value="LysR_substrate"/>
    <property type="match status" value="1"/>
</dbReference>
<evidence type="ECO:0000259" key="5">
    <source>
        <dbReference type="PROSITE" id="PS50931"/>
    </source>
</evidence>
<dbReference type="HOGENOM" id="CLU_039613_6_4_12"/>
<reference evidence="6 7" key="1">
    <citation type="submission" date="2012-06" db="EMBL/GenBank/DDBJ databases">
        <title>The complete chromosome of genome of Turneriella parva DSM 21527.</title>
        <authorList>
            <consortium name="US DOE Joint Genome Institute (JGI-PGF)"/>
            <person name="Lucas S."/>
            <person name="Han J."/>
            <person name="Lapidus A."/>
            <person name="Bruce D."/>
            <person name="Goodwin L."/>
            <person name="Pitluck S."/>
            <person name="Peters L."/>
            <person name="Kyrpides N."/>
            <person name="Mavromatis K."/>
            <person name="Ivanova N."/>
            <person name="Mikhailova N."/>
            <person name="Chertkov O."/>
            <person name="Detter J.C."/>
            <person name="Tapia R."/>
            <person name="Han C."/>
            <person name="Land M."/>
            <person name="Hauser L."/>
            <person name="Markowitz V."/>
            <person name="Cheng J.-F."/>
            <person name="Hugenholtz P."/>
            <person name="Woyke T."/>
            <person name="Wu D."/>
            <person name="Gronow S."/>
            <person name="Wellnitz S."/>
            <person name="Brambilla E."/>
            <person name="Klenk H.-P."/>
            <person name="Eisen J.A."/>
        </authorList>
    </citation>
    <scope>NUCLEOTIDE SEQUENCE [LARGE SCALE GENOMIC DNA]</scope>
    <source>
        <strain evidence="7">ATCC BAA-1111 / DSM 21527 / NCTC 11395 / H</strain>
    </source>
</reference>
<dbReference type="InterPro" id="IPR005119">
    <property type="entry name" value="LysR_subst-bd"/>
</dbReference>
<evidence type="ECO:0000256" key="4">
    <source>
        <dbReference type="ARBA" id="ARBA00023163"/>
    </source>
</evidence>
<dbReference type="PRINTS" id="PR00039">
    <property type="entry name" value="HTHLYSR"/>
</dbReference>
<evidence type="ECO:0000256" key="1">
    <source>
        <dbReference type="ARBA" id="ARBA00009437"/>
    </source>
</evidence>
<dbReference type="PROSITE" id="PS50931">
    <property type="entry name" value="HTH_LYSR"/>
    <property type="match status" value="1"/>
</dbReference>
<dbReference type="Gene3D" id="1.10.10.10">
    <property type="entry name" value="Winged helix-like DNA-binding domain superfamily/Winged helix DNA-binding domain"/>
    <property type="match status" value="1"/>
</dbReference>
<dbReference type="FunFam" id="1.10.10.10:FF:000001">
    <property type="entry name" value="LysR family transcriptional regulator"/>
    <property type="match status" value="1"/>
</dbReference>
<dbReference type="Proteomes" id="UP000006048">
    <property type="component" value="Chromosome"/>
</dbReference>
<sequence>MEIRQFRYFAEVYRTGSLSLAAENLSMTQPALSQQIALLERELKTRLFDRSRKGMTATEAGEAFAPRAALILAQITDLETTLRPKAEPGEVTFAVGETLAAHFVPALMKKLKVRFPETRFRVRESNLTEMKTALREGQVDFALSPEMIDDRAYTNRYLLEDEILPVVQANDALATRPEWEKMRHRDWILFQPGSAIRKISDAIFSGVDRKFTPRIVMELSSVAGAVHCLEAGLGIGFISALSLKPGLTPIRVPALVRRRRFYVSYRKNHERALPIVEAILANATPDAQIARR</sequence>
<evidence type="ECO:0000256" key="2">
    <source>
        <dbReference type="ARBA" id="ARBA00023015"/>
    </source>
</evidence>
<evidence type="ECO:0000256" key="3">
    <source>
        <dbReference type="ARBA" id="ARBA00023125"/>
    </source>
</evidence>
<dbReference type="Gene3D" id="3.40.190.290">
    <property type="match status" value="1"/>
</dbReference>
<dbReference type="STRING" id="869212.Turpa_3140"/>
<dbReference type="GO" id="GO:0003700">
    <property type="term" value="F:DNA-binding transcription factor activity"/>
    <property type="evidence" value="ECO:0007669"/>
    <property type="project" value="InterPro"/>
</dbReference>
<dbReference type="SUPFAM" id="SSF46785">
    <property type="entry name" value="Winged helix' DNA-binding domain"/>
    <property type="match status" value="1"/>
</dbReference>
<dbReference type="RefSeq" id="WP_014804279.1">
    <property type="nucleotide sequence ID" value="NC_018020.1"/>
</dbReference>
<proteinExistence type="inferred from homology"/>
<dbReference type="KEGG" id="tpx:Turpa_3140"/>
<dbReference type="SUPFAM" id="SSF53850">
    <property type="entry name" value="Periplasmic binding protein-like II"/>
    <property type="match status" value="1"/>
</dbReference>
<dbReference type="InterPro" id="IPR000847">
    <property type="entry name" value="LysR_HTH_N"/>
</dbReference>
<dbReference type="InterPro" id="IPR036388">
    <property type="entry name" value="WH-like_DNA-bd_sf"/>
</dbReference>